<dbReference type="EMBL" id="KZ084185">
    <property type="protein sequence ID" value="OSC96375.1"/>
    <property type="molecule type" value="Genomic_DNA"/>
</dbReference>
<protein>
    <submittedName>
        <fullName evidence="2">Uncharacterized protein</fullName>
    </submittedName>
</protein>
<keyword evidence="3" id="KW-1185">Reference proteome</keyword>
<dbReference type="Proteomes" id="UP000193067">
    <property type="component" value="Unassembled WGS sequence"/>
</dbReference>
<accession>A0A1Y2I5H7</accession>
<dbReference type="AlphaFoldDB" id="A0A1Y2I5H7"/>
<name>A0A1Y2I5H7_TRAC3</name>
<feature type="region of interest" description="Disordered" evidence="1">
    <location>
        <begin position="1"/>
        <end position="20"/>
    </location>
</feature>
<gene>
    <name evidence="2" type="ORF">PYCCODRAFT_87233</name>
</gene>
<reference evidence="2 3" key="1">
    <citation type="journal article" date="2015" name="Biotechnol. Biofuels">
        <title>Enhanced degradation of softwood versus hardwood by the white-rot fungus Pycnoporus coccineus.</title>
        <authorList>
            <person name="Couturier M."/>
            <person name="Navarro D."/>
            <person name="Chevret D."/>
            <person name="Henrissat B."/>
            <person name="Piumi F."/>
            <person name="Ruiz-Duenas F.J."/>
            <person name="Martinez A.T."/>
            <person name="Grigoriev I.V."/>
            <person name="Riley R."/>
            <person name="Lipzen A."/>
            <person name="Berrin J.G."/>
            <person name="Master E.R."/>
            <person name="Rosso M.N."/>
        </authorList>
    </citation>
    <scope>NUCLEOTIDE SEQUENCE [LARGE SCALE GENOMIC DNA]</scope>
    <source>
        <strain evidence="2 3">BRFM310</strain>
    </source>
</reference>
<sequence>MRRSLSASSYGRHVTVDAPALGEHSAYRPTACRTSMKSCSRPKRPICATVSASAKLPSRATFCAPVEYKESVRVLVNAPSPPPPPPPPPRYPSRDLLCVRQAPLRQASFSRVVLPIRQHSPPRARVLHIRQASSSRARQFPSRDVLRVH</sequence>
<evidence type="ECO:0000313" key="2">
    <source>
        <dbReference type="EMBL" id="OSC96375.1"/>
    </source>
</evidence>
<organism evidence="2 3">
    <name type="scientific">Trametes coccinea (strain BRFM310)</name>
    <name type="common">Pycnoporus coccineus</name>
    <dbReference type="NCBI Taxonomy" id="1353009"/>
    <lineage>
        <taxon>Eukaryota</taxon>
        <taxon>Fungi</taxon>
        <taxon>Dikarya</taxon>
        <taxon>Basidiomycota</taxon>
        <taxon>Agaricomycotina</taxon>
        <taxon>Agaricomycetes</taxon>
        <taxon>Polyporales</taxon>
        <taxon>Polyporaceae</taxon>
        <taxon>Trametes</taxon>
    </lineage>
</organism>
<evidence type="ECO:0000256" key="1">
    <source>
        <dbReference type="SAM" id="MobiDB-lite"/>
    </source>
</evidence>
<proteinExistence type="predicted"/>
<evidence type="ECO:0000313" key="3">
    <source>
        <dbReference type="Proteomes" id="UP000193067"/>
    </source>
</evidence>